<name>I4CDK9_DESTA</name>
<dbReference type="eggNOG" id="COG2358">
    <property type="taxonomic scope" value="Bacteria"/>
</dbReference>
<gene>
    <name evidence="1" type="ordered locus">Desti_5040</name>
</gene>
<proteinExistence type="predicted"/>
<dbReference type="NCBIfam" id="TIGR02122">
    <property type="entry name" value="TRAP_TAXI"/>
    <property type="match status" value="1"/>
</dbReference>
<dbReference type="KEGG" id="dti:Desti_5040"/>
<dbReference type="STRING" id="706587.Desti_5040"/>
<dbReference type="HOGENOM" id="CLU_033215_0_2_7"/>
<dbReference type="AlphaFoldDB" id="I4CDK9"/>
<dbReference type="SUPFAM" id="SSF53850">
    <property type="entry name" value="Periplasmic binding protein-like II"/>
    <property type="match status" value="1"/>
</dbReference>
<evidence type="ECO:0000313" key="2">
    <source>
        <dbReference type="Proteomes" id="UP000006055"/>
    </source>
</evidence>
<dbReference type="PANTHER" id="PTHR42941">
    <property type="entry name" value="SLL1037 PROTEIN"/>
    <property type="match status" value="1"/>
</dbReference>
<dbReference type="PATRIC" id="fig|706587.4.peg.5707"/>
<protein>
    <submittedName>
        <fullName evidence="1">TRAP transporter solute receptor, TAXI family</fullName>
    </submittedName>
</protein>
<evidence type="ECO:0000313" key="1">
    <source>
        <dbReference type="EMBL" id="AFM27650.1"/>
    </source>
</evidence>
<dbReference type="Proteomes" id="UP000006055">
    <property type="component" value="Chromosome"/>
</dbReference>
<dbReference type="Gene3D" id="3.40.190.10">
    <property type="entry name" value="Periplasmic binding protein-like II"/>
    <property type="match status" value="2"/>
</dbReference>
<reference evidence="2" key="1">
    <citation type="submission" date="2012-06" db="EMBL/GenBank/DDBJ databases">
        <title>Complete sequence of chromosome of Desulfomonile tiedjei DSM 6799.</title>
        <authorList>
            <person name="Lucas S."/>
            <person name="Copeland A."/>
            <person name="Lapidus A."/>
            <person name="Glavina del Rio T."/>
            <person name="Dalin E."/>
            <person name="Tice H."/>
            <person name="Bruce D."/>
            <person name="Goodwin L."/>
            <person name="Pitluck S."/>
            <person name="Peters L."/>
            <person name="Ovchinnikova G."/>
            <person name="Zeytun A."/>
            <person name="Lu M."/>
            <person name="Kyrpides N."/>
            <person name="Mavromatis K."/>
            <person name="Ivanova N."/>
            <person name="Brettin T."/>
            <person name="Detter J.C."/>
            <person name="Han C."/>
            <person name="Larimer F."/>
            <person name="Land M."/>
            <person name="Hauser L."/>
            <person name="Markowitz V."/>
            <person name="Cheng J.-F."/>
            <person name="Hugenholtz P."/>
            <person name="Woyke T."/>
            <person name="Wu D."/>
            <person name="Spring S."/>
            <person name="Schroeder M."/>
            <person name="Brambilla E."/>
            <person name="Klenk H.-P."/>
            <person name="Eisen J.A."/>
        </authorList>
    </citation>
    <scope>NUCLEOTIDE SEQUENCE [LARGE SCALE GENOMIC DNA]</scope>
    <source>
        <strain evidence="2">ATCC 49306 / DSM 6799 / DCB-1</strain>
    </source>
</reference>
<dbReference type="InterPro" id="IPR011852">
    <property type="entry name" value="TRAP_TAXI"/>
</dbReference>
<dbReference type="PANTHER" id="PTHR42941:SF1">
    <property type="entry name" value="SLL1037 PROTEIN"/>
    <property type="match status" value="1"/>
</dbReference>
<dbReference type="Pfam" id="PF16868">
    <property type="entry name" value="NMT1_3"/>
    <property type="match status" value="1"/>
</dbReference>
<dbReference type="EMBL" id="CP003360">
    <property type="protein sequence ID" value="AFM27650.1"/>
    <property type="molecule type" value="Genomic_DNA"/>
</dbReference>
<keyword evidence="2" id="KW-1185">Reference proteome</keyword>
<keyword evidence="1" id="KW-0675">Receptor</keyword>
<accession>I4CDK9</accession>
<organism evidence="1 2">
    <name type="scientific">Desulfomonile tiedjei (strain ATCC 49306 / DSM 6799 / DCB-1)</name>
    <dbReference type="NCBI Taxonomy" id="706587"/>
    <lineage>
        <taxon>Bacteria</taxon>
        <taxon>Pseudomonadati</taxon>
        <taxon>Thermodesulfobacteriota</taxon>
        <taxon>Desulfomonilia</taxon>
        <taxon>Desulfomonilales</taxon>
        <taxon>Desulfomonilaceae</taxon>
        <taxon>Desulfomonile</taxon>
    </lineage>
</organism>
<sequence length="337" mass="36653">MLGIGKLLWFVVLACAACIWITDAVCQDKNRARVSILLATGMHGSTYYHVGLAMASLWTTRLRDAGIRVSAASSEGSMENIEAIRIADADMIIAEDLFCSMAAAGNGLFKGKPLPELRSITALWPDVLQIVIRSDKMHKGTLQDLDGIALATGLPDSGNKYILELLLKSMKNEKPKVRFRPMSNQAAVEALKKGLVDGIDVTGGVPVPLLSSLLQDGKISLGFLEISGAQMEAAREEGWKNVFPTVVPAGSYPGQDKAIHTVGHANLLAVTASLSPEIVYLLTKTLYENLEYLMKVHPACRTMSLEKALDGVNVPLHRGSVRYYKEKKIKVPERLIQ</sequence>